<accession>A0A024SLB5</accession>
<dbReference type="AlphaFoldDB" id="A0A024SLB5"/>
<evidence type="ECO:0000313" key="2">
    <source>
        <dbReference type="EMBL" id="ETS06848.1"/>
    </source>
</evidence>
<gene>
    <name evidence="2" type="ORF">M419DRAFT_5098</name>
</gene>
<name>A0A024SLB5_HYPJR</name>
<protein>
    <submittedName>
        <fullName evidence="2">Uncharacterized protein</fullName>
    </submittedName>
</protein>
<dbReference type="HOGENOM" id="CLU_1373093_0_0_1"/>
<dbReference type="KEGG" id="trr:M419DRAFT_5098"/>
<feature type="signal peptide" evidence="1">
    <location>
        <begin position="1"/>
        <end position="21"/>
    </location>
</feature>
<evidence type="ECO:0000256" key="1">
    <source>
        <dbReference type="SAM" id="SignalP"/>
    </source>
</evidence>
<proteinExistence type="predicted"/>
<reference evidence="3" key="1">
    <citation type="journal article" date="2013" name="Ind. Biotechnol.">
        <title>Comparative genomics analysis of Trichoderma reesei strains.</title>
        <authorList>
            <person name="Koike H."/>
            <person name="Aerts A."/>
            <person name="LaButti K."/>
            <person name="Grigoriev I.V."/>
            <person name="Baker S.E."/>
        </authorList>
    </citation>
    <scope>NUCLEOTIDE SEQUENCE [LARGE SCALE GENOMIC DNA]</scope>
    <source>
        <strain evidence="3">ATCC 56765 / BCRC 32924 / NRRL 11460 / Rut C-30</strain>
    </source>
</reference>
<organism evidence="2 3">
    <name type="scientific">Hypocrea jecorina (strain ATCC 56765 / BCRC 32924 / NRRL 11460 / Rut C-30)</name>
    <name type="common">Trichoderma reesei</name>
    <dbReference type="NCBI Taxonomy" id="1344414"/>
    <lineage>
        <taxon>Eukaryota</taxon>
        <taxon>Fungi</taxon>
        <taxon>Dikarya</taxon>
        <taxon>Ascomycota</taxon>
        <taxon>Pezizomycotina</taxon>
        <taxon>Sordariomycetes</taxon>
        <taxon>Hypocreomycetidae</taxon>
        <taxon>Hypocreales</taxon>
        <taxon>Hypocreaceae</taxon>
        <taxon>Trichoderma</taxon>
    </lineage>
</organism>
<dbReference type="Proteomes" id="UP000024376">
    <property type="component" value="Unassembled WGS sequence"/>
</dbReference>
<evidence type="ECO:0000313" key="3">
    <source>
        <dbReference type="Proteomes" id="UP000024376"/>
    </source>
</evidence>
<feature type="chain" id="PRO_5001534438" evidence="1">
    <location>
        <begin position="22"/>
        <end position="199"/>
    </location>
</feature>
<sequence>MKCSFSSLATLALAFSSATVASPAPQLVPGIVDPASCLAVQVIVGLLIGDPVAVAYCAAVVPLPSVVKTSTTTIVRPTTVTITTANSDSVLPTITSLTTTTTTISSCITSLTPFNRHLHPGARDLPPIPDLITEYPALDITKACSCLSLPTSTVTSVRTVTVSPTVTITKVAGAPLAGKPVVTTSTVTQTSTTTTACEI</sequence>
<dbReference type="EMBL" id="KI911139">
    <property type="protein sequence ID" value="ETS06848.1"/>
    <property type="molecule type" value="Genomic_DNA"/>
</dbReference>
<keyword evidence="1" id="KW-0732">Signal</keyword>